<gene>
    <name evidence="11" type="ORF">BB561_004576</name>
</gene>
<dbReference type="GO" id="GO:0016491">
    <property type="term" value="F:oxidoreductase activity"/>
    <property type="evidence" value="ECO:0007669"/>
    <property type="project" value="UniProtKB-KW"/>
</dbReference>
<evidence type="ECO:0000256" key="2">
    <source>
        <dbReference type="ARBA" id="ARBA00022630"/>
    </source>
</evidence>
<dbReference type="FunFam" id="3.20.20.70:FF:000056">
    <property type="entry name" value="hydroxyacid oxidase 2"/>
    <property type="match status" value="1"/>
</dbReference>
<feature type="binding site" evidence="9">
    <location>
        <position position="132"/>
    </location>
    <ligand>
        <name>glyoxylate</name>
        <dbReference type="ChEBI" id="CHEBI:36655"/>
    </ligand>
</feature>
<feature type="binding site" evidence="9">
    <location>
        <position position="240"/>
    </location>
    <ligand>
        <name>FMN</name>
        <dbReference type="ChEBI" id="CHEBI:58210"/>
    </ligand>
</feature>
<protein>
    <recommendedName>
        <fullName evidence="6">Oxidase FUB9</fullName>
    </recommendedName>
    <alternativeName>
        <fullName evidence="7">Fusaric acid biosynthesis protein 9</fullName>
    </alternativeName>
</protein>
<evidence type="ECO:0000256" key="9">
    <source>
        <dbReference type="PIRSR" id="PIRSR000138-2"/>
    </source>
</evidence>
<name>A0A2T9YFF1_9FUNG</name>
<feature type="binding site" evidence="9">
    <location>
        <position position="160"/>
    </location>
    <ligand>
        <name>FMN</name>
        <dbReference type="ChEBI" id="CHEBI:58210"/>
    </ligand>
</feature>
<dbReference type="SUPFAM" id="SSF51395">
    <property type="entry name" value="FMN-linked oxidoreductases"/>
    <property type="match status" value="1"/>
</dbReference>
<feature type="binding site" evidence="9">
    <location>
        <begin position="295"/>
        <end position="299"/>
    </location>
    <ligand>
        <name>FMN</name>
        <dbReference type="ChEBI" id="CHEBI:58210"/>
    </ligand>
</feature>
<proteinExistence type="inferred from homology"/>
<evidence type="ECO:0000256" key="4">
    <source>
        <dbReference type="ARBA" id="ARBA00023002"/>
    </source>
</evidence>
<feature type="binding site" evidence="9">
    <location>
        <begin position="318"/>
        <end position="319"/>
    </location>
    <ligand>
        <name>FMN</name>
        <dbReference type="ChEBI" id="CHEBI:58210"/>
    </ligand>
</feature>
<keyword evidence="3 9" id="KW-0288">FMN</keyword>
<evidence type="ECO:0000313" key="12">
    <source>
        <dbReference type="Proteomes" id="UP000245383"/>
    </source>
</evidence>
<dbReference type="STRING" id="133385.A0A2T9YFF1"/>
<dbReference type="Proteomes" id="UP000245383">
    <property type="component" value="Unassembled WGS sequence"/>
</dbReference>
<dbReference type="PANTHER" id="PTHR10578">
    <property type="entry name" value="S -2-HYDROXY-ACID OXIDASE-RELATED"/>
    <property type="match status" value="1"/>
</dbReference>
<dbReference type="InterPro" id="IPR037396">
    <property type="entry name" value="FMN_HAD"/>
</dbReference>
<evidence type="ECO:0000313" key="11">
    <source>
        <dbReference type="EMBL" id="PVU91071.1"/>
    </source>
</evidence>
<keyword evidence="12" id="KW-1185">Reference proteome</keyword>
<evidence type="ECO:0000256" key="7">
    <source>
        <dbReference type="ARBA" id="ARBA00083297"/>
    </source>
</evidence>
<evidence type="ECO:0000256" key="3">
    <source>
        <dbReference type="ARBA" id="ARBA00022643"/>
    </source>
</evidence>
<feature type="binding site" evidence="9">
    <location>
        <position position="24"/>
    </location>
    <ligand>
        <name>glyoxylate</name>
        <dbReference type="ChEBI" id="CHEBI:36655"/>
    </ligand>
</feature>
<dbReference type="PANTHER" id="PTHR10578:SF107">
    <property type="entry name" value="2-HYDROXYACID OXIDASE 1"/>
    <property type="match status" value="1"/>
</dbReference>
<dbReference type="PROSITE" id="PS51349">
    <property type="entry name" value="FMN_HYDROXY_ACID_DH_2"/>
    <property type="match status" value="1"/>
</dbReference>
<dbReference type="EMBL" id="MBFR01000221">
    <property type="protein sequence ID" value="PVU91071.1"/>
    <property type="molecule type" value="Genomic_DNA"/>
</dbReference>
<feature type="binding site" evidence="9">
    <location>
        <position position="134"/>
    </location>
    <ligand>
        <name>glyoxylate</name>
        <dbReference type="ChEBI" id="CHEBI:36655"/>
    </ligand>
</feature>
<feature type="binding site" evidence="9">
    <location>
        <position position="106"/>
    </location>
    <ligand>
        <name>FMN</name>
        <dbReference type="ChEBI" id="CHEBI:58210"/>
    </ligand>
</feature>
<comment type="similarity">
    <text evidence="5">Belongs to the FMN-dependent alpha-hydroxy acid dehydrogenase family.</text>
</comment>
<evidence type="ECO:0000256" key="5">
    <source>
        <dbReference type="ARBA" id="ARBA00024042"/>
    </source>
</evidence>
<dbReference type="PIRSF" id="PIRSF000138">
    <property type="entry name" value="Al-hdrx_acd_dh"/>
    <property type="match status" value="1"/>
</dbReference>
<feature type="binding site" evidence="9">
    <location>
        <position position="262"/>
    </location>
    <ligand>
        <name>FMN</name>
        <dbReference type="ChEBI" id="CHEBI:58210"/>
    </ligand>
</feature>
<evidence type="ECO:0000256" key="6">
    <source>
        <dbReference type="ARBA" id="ARBA00073420"/>
    </source>
</evidence>
<dbReference type="GO" id="GO:0005737">
    <property type="term" value="C:cytoplasm"/>
    <property type="evidence" value="ECO:0007669"/>
    <property type="project" value="UniProtKB-ARBA"/>
</dbReference>
<dbReference type="Gene3D" id="3.20.20.70">
    <property type="entry name" value="Aldolase class I"/>
    <property type="match status" value="1"/>
</dbReference>
<feature type="binding site" evidence="9">
    <location>
        <position position="169"/>
    </location>
    <ligand>
        <name>glyoxylate</name>
        <dbReference type="ChEBI" id="CHEBI:36655"/>
    </ligand>
</feature>
<dbReference type="GO" id="GO:0010181">
    <property type="term" value="F:FMN binding"/>
    <property type="evidence" value="ECO:0007669"/>
    <property type="project" value="InterPro"/>
</dbReference>
<feature type="binding site" evidence="9">
    <location>
        <begin position="77"/>
        <end position="79"/>
    </location>
    <ligand>
        <name>FMN</name>
        <dbReference type="ChEBI" id="CHEBI:58210"/>
    </ligand>
</feature>
<reference evidence="11 12" key="1">
    <citation type="journal article" date="2018" name="MBio">
        <title>Comparative Genomics Reveals the Core Gene Toolbox for the Fungus-Insect Symbiosis.</title>
        <authorList>
            <person name="Wang Y."/>
            <person name="Stata M."/>
            <person name="Wang W."/>
            <person name="Stajich J.E."/>
            <person name="White M.M."/>
            <person name="Moncalvo J.M."/>
        </authorList>
    </citation>
    <scope>NUCLEOTIDE SEQUENCE [LARGE SCALE GENOMIC DNA]</scope>
    <source>
        <strain evidence="11 12">SWE-8-4</strain>
    </source>
</reference>
<evidence type="ECO:0000256" key="8">
    <source>
        <dbReference type="PIRSR" id="PIRSR000138-1"/>
    </source>
</evidence>
<keyword evidence="2 9" id="KW-0285">Flavoprotein</keyword>
<dbReference type="OrthoDB" id="1925334at2759"/>
<dbReference type="CDD" id="cd02809">
    <property type="entry name" value="alpha_hydroxyacid_oxid_FMN"/>
    <property type="match status" value="1"/>
</dbReference>
<sequence length="374" mass="41358">MKIACLNDLEDYAKGALDSNAMNYYSSGSQDMITLRDNQNAFDRYQIRPRVLRDVSKINTNFELFGQKFDYPIFIAATAMQKMAHVTGEVGSVRAANSRNINYCLSSISTSTIEEVGKAAEQVSNNTRLWFQLYIYNDKNKTLDLIRRAEASGFKAIILTVDTPYLGRRLPDIRNPFKLPSHLSLINISSAKQDFDSQTLKSGENSSWLARYFAENINPSLTWDDLVWIKSVTHLPIIVKGVLVAEDAKLCVKYGADAIIVSNHGGRQLDSIPATIDSLAEVVAAVNSKIPVLLDGGVRKGTDVFKALALGATAVFVGRPNLWGLAYNGEDGVKLMLDLLFEEFRLAMALSGCTSLSQINENYIKASPYFASKL</sequence>
<feature type="active site" description="Proton acceptor" evidence="8">
    <location>
        <position position="264"/>
    </location>
</feature>
<dbReference type="InterPro" id="IPR008259">
    <property type="entry name" value="FMN_hydac_DH_AS"/>
</dbReference>
<evidence type="ECO:0000256" key="1">
    <source>
        <dbReference type="ARBA" id="ARBA00001917"/>
    </source>
</evidence>
<organism evidence="11 12">
    <name type="scientific">Smittium simulii</name>
    <dbReference type="NCBI Taxonomy" id="133385"/>
    <lineage>
        <taxon>Eukaryota</taxon>
        <taxon>Fungi</taxon>
        <taxon>Fungi incertae sedis</taxon>
        <taxon>Zoopagomycota</taxon>
        <taxon>Kickxellomycotina</taxon>
        <taxon>Harpellomycetes</taxon>
        <taxon>Harpellales</taxon>
        <taxon>Legeriomycetaceae</taxon>
        <taxon>Smittium</taxon>
    </lineage>
</organism>
<keyword evidence="4" id="KW-0560">Oxidoreductase</keyword>
<comment type="cofactor">
    <cofactor evidence="1">
        <name>FMN</name>
        <dbReference type="ChEBI" id="CHEBI:58210"/>
    </cofactor>
</comment>
<dbReference type="Pfam" id="PF01070">
    <property type="entry name" value="FMN_dh"/>
    <property type="match status" value="1"/>
</dbReference>
<accession>A0A2T9YFF1</accession>
<evidence type="ECO:0000259" key="10">
    <source>
        <dbReference type="PROSITE" id="PS51349"/>
    </source>
</evidence>
<dbReference type="AlphaFoldDB" id="A0A2T9YFF1"/>
<dbReference type="InterPro" id="IPR000262">
    <property type="entry name" value="FMN-dep_DH"/>
</dbReference>
<feature type="domain" description="FMN hydroxy acid dehydrogenase" evidence="10">
    <location>
        <begin position="1"/>
        <end position="369"/>
    </location>
</feature>
<feature type="binding site" evidence="9">
    <location>
        <position position="264"/>
    </location>
    <ligand>
        <name>glyoxylate</name>
        <dbReference type="ChEBI" id="CHEBI:36655"/>
    </ligand>
</feature>
<dbReference type="InterPro" id="IPR013785">
    <property type="entry name" value="Aldolase_TIM"/>
</dbReference>
<dbReference type="InterPro" id="IPR012133">
    <property type="entry name" value="Alpha-hydoxy_acid_DH_FMN"/>
</dbReference>
<feature type="binding site" evidence="9">
    <location>
        <position position="267"/>
    </location>
    <ligand>
        <name>glyoxylate</name>
        <dbReference type="ChEBI" id="CHEBI:36655"/>
    </ligand>
</feature>
<comment type="caution">
    <text evidence="11">The sequence shown here is derived from an EMBL/GenBank/DDBJ whole genome shotgun (WGS) entry which is preliminary data.</text>
</comment>
<dbReference type="PROSITE" id="PS00557">
    <property type="entry name" value="FMN_HYDROXY_ACID_DH_1"/>
    <property type="match status" value="1"/>
</dbReference>